<evidence type="ECO:0000313" key="1">
    <source>
        <dbReference type="EMBL" id="KKL12817.1"/>
    </source>
</evidence>
<gene>
    <name evidence="1" type="ORF">LCGC14_2531960</name>
</gene>
<accession>A0A0F9BG58</accession>
<protein>
    <submittedName>
        <fullName evidence="1">Uncharacterized protein</fullName>
    </submittedName>
</protein>
<sequence length="88" mass="10254">MNVQLFKSLDAGTQFKIFDRAMEKMKNLSRKQIENKAMESVLEIIQDETQIALAENSGRCEECDMEAETMEWQEFDRTFICPDCGHVQ</sequence>
<proteinExistence type="predicted"/>
<organism evidence="1">
    <name type="scientific">marine sediment metagenome</name>
    <dbReference type="NCBI Taxonomy" id="412755"/>
    <lineage>
        <taxon>unclassified sequences</taxon>
        <taxon>metagenomes</taxon>
        <taxon>ecological metagenomes</taxon>
    </lineage>
</organism>
<dbReference type="EMBL" id="LAZR01041110">
    <property type="protein sequence ID" value="KKL12817.1"/>
    <property type="molecule type" value="Genomic_DNA"/>
</dbReference>
<reference evidence="1" key="1">
    <citation type="journal article" date="2015" name="Nature">
        <title>Complex archaea that bridge the gap between prokaryotes and eukaryotes.</title>
        <authorList>
            <person name="Spang A."/>
            <person name="Saw J.H."/>
            <person name="Jorgensen S.L."/>
            <person name="Zaremba-Niedzwiedzka K."/>
            <person name="Martijn J."/>
            <person name="Lind A.E."/>
            <person name="van Eijk R."/>
            <person name="Schleper C."/>
            <person name="Guy L."/>
            <person name="Ettema T.J."/>
        </authorList>
    </citation>
    <scope>NUCLEOTIDE SEQUENCE</scope>
</reference>
<dbReference type="AlphaFoldDB" id="A0A0F9BG58"/>
<name>A0A0F9BG58_9ZZZZ</name>
<comment type="caution">
    <text evidence="1">The sequence shown here is derived from an EMBL/GenBank/DDBJ whole genome shotgun (WGS) entry which is preliminary data.</text>
</comment>